<gene>
    <name evidence="6" type="ORF">SAMN02745168_0410</name>
</gene>
<name>A0A1W1YH48_9FIRM</name>
<evidence type="ECO:0000259" key="3">
    <source>
        <dbReference type="Pfam" id="PF00460"/>
    </source>
</evidence>
<dbReference type="NCBIfam" id="TIGR03506">
    <property type="entry name" value="FlgEFG_subfam"/>
    <property type="match status" value="1"/>
</dbReference>
<dbReference type="GO" id="GO:0009425">
    <property type="term" value="C:bacterial-type flagellum basal body"/>
    <property type="evidence" value="ECO:0007669"/>
    <property type="project" value="UniProtKB-SubCell"/>
</dbReference>
<feature type="domain" description="Flagellar basal-body/hook protein C-terminal" evidence="4">
    <location>
        <begin position="206"/>
        <end position="247"/>
    </location>
</feature>
<dbReference type="InterPro" id="IPR020013">
    <property type="entry name" value="Flagellar_FlgE/F/G"/>
</dbReference>
<comment type="subcellular location">
    <subcellularLocation>
        <location evidence="2">Bacterial flagellum basal body</location>
    </subcellularLocation>
</comment>
<keyword evidence="6" id="KW-0282">Flagellum</keyword>
<keyword evidence="6" id="KW-0966">Cell projection</keyword>
<dbReference type="InterPro" id="IPR037925">
    <property type="entry name" value="FlgE/F/G-like"/>
</dbReference>
<dbReference type="SUPFAM" id="SSF117143">
    <property type="entry name" value="Flagellar hook protein flgE"/>
    <property type="match status" value="1"/>
</dbReference>
<dbReference type="STRING" id="1122930.SAMN02745168_0410"/>
<evidence type="ECO:0000313" key="6">
    <source>
        <dbReference type="EMBL" id="SMC35507.1"/>
    </source>
</evidence>
<reference evidence="6 7" key="1">
    <citation type="submission" date="2017-04" db="EMBL/GenBank/DDBJ databases">
        <authorList>
            <person name="Afonso C.L."/>
            <person name="Miller P.J."/>
            <person name="Scott M.A."/>
            <person name="Spackman E."/>
            <person name="Goraichik I."/>
            <person name="Dimitrov K.M."/>
            <person name="Suarez D.L."/>
            <person name="Swayne D.E."/>
        </authorList>
    </citation>
    <scope>NUCLEOTIDE SEQUENCE [LARGE SCALE GENOMIC DNA]</scope>
    <source>
        <strain evidence="6 7">DSM 12816</strain>
    </source>
</reference>
<dbReference type="PANTHER" id="PTHR30435:SF19">
    <property type="entry name" value="FLAGELLAR BASAL-BODY ROD PROTEIN FLGG"/>
    <property type="match status" value="1"/>
</dbReference>
<dbReference type="PANTHER" id="PTHR30435">
    <property type="entry name" value="FLAGELLAR PROTEIN"/>
    <property type="match status" value="1"/>
</dbReference>
<organism evidence="6 7">
    <name type="scientific">Papillibacter cinnamivorans DSM 12816</name>
    <dbReference type="NCBI Taxonomy" id="1122930"/>
    <lineage>
        <taxon>Bacteria</taxon>
        <taxon>Bacillati</taxon>
        <taxon>Bacillota</taxon>
        <taxon>Clostridia</taxon>
        <taxon>Eubacteriales</taxon>
        <taxon>Oscillospiraceae</taxon>
        <taxon>Papillibacter</taxon>
    </lineage>
</organism>
<dbReference type="AlphaFoldDB" id="A0A1W1YH48"/>
<keyword evidence="6" id="KW-0969">Cilium</keyword>
<protein>
    <submittedName>
        <fullName evidence="6">Flagellar basal-body rod protein FlgG</fullName>
    </submittedName>
</protein>
<dbReference type="PROSITE" id="PS00588">
    <property type="entry name" value="FLAGELLA_BB_ROD"/>
    <property type="match status" value="1"/>
</dbReference>
<dbReference type="RefSeq" id="WP_084233056.1">
    <property type="nucleotide sequence ID" value="NZ_FWXW01000001.1"/>
</dbReference>
<comment type="similarity">
    <text evidence="1 2">Belongs to the flagella basal body rod proteins family.</text>
</comment>
<accession>A0A1W1YH48</accession>
<dbReference type="InterPro" id="IPR010930">
    <property type="entry name" value="Flg_bb/hook_C_dom"/>
</dbReference>
<proteinExistence type="inferred from homology"/>
<feature type="domain" description="Flagellar hook protein FlgE/F/G-like D1" evidence="5">
    <location>
        <begin position="91"/>
        <end position="160"/>
    </location>
</feature>
<evidence type="ECO:0000259" key="5">
    <source>
        <dbReference type="Pfam" id="PF22692"/>
    </source>
</evidence>
<sequence length="252" mass="26494">MMQSLYTASTGLSGQQKRIDTIANNISNVNTVAFKTTSVSFEDTLYTAMKNPGDPQSSSNLQKGTGVRLSATNIDFGQGATRTTGNPLDLALEGDGFFQLMDSSGEKLYTRNGSFSVSSEQDGSYLVSDEGYYVLDEKGEKIKLSGETSQITVSSDGTISTGDTSVKLGLYRFENSAGLSPRGSGLFAVSAASGNSSAPDGCTVIQGALEGSNVDLGTELTQLMRAQRLFSLSSSALQTADEMTGVACNLRR</sequence>
<evidence type="ECO:0000256" key="1">
    <source>
        <dbReference type="ARBA" id="ARBA00009677"/>
    </source>
</evidence>
<feature type="domain" description="Flagellar basal body rod protein N-terminal" evidence="3">
    <location>
        <begin position="5"/>
        <end position="35"/>
    </location>
</feature>
<dbReference type="InterPro" id="IPR001444">
    <property type="entry name" value="Flag_bb_rod_N"/>
</dbReference>
<dbReference type="Pfam" id="PF22692">
    <property type="entry name" value="LlgE_F_G_D1"/>
    <property type="match status" value="1"/>
</dbReference>
<evidence type="ECO:0000313" key="7">
    <source>
        <dbReference type="Proteomes" id="UP000192790"/>
    </source>
</evidence>
<keyword evidence="2" id="KW-0975">Bacterial flagellum</keyword>
<dbReference type="Pfam" id="PF06429">
    <property type="entry name" value="Flg_bbr_C"/>
    <property type="match status" value="1"/>
</dbReference>
<dbReference type="OrthoDB" id="9804559at2"/>
<evidence type="ECO:0000259" key="4">
    <source>
        <dbReference type="Pfam" id="PF06429"/>
    </source>
</evidence>
<dbReference type="Proteomes" id="UP000192790">
    <property type="component" value="Unassembled WGS sequence"/>
</dbReference>
<keyword evidence="7" id="KW-1185">Reference proteome</keyword>
<evidence type="ECO:0000256" key="2">
    <source>
        <dbReference type="RuleBase" id="RU362116"/>
    </source>
</evidence>
<dbReference type="InterPro" id="IPR019776">
    <property type="entry name" value="Flagellar_basal_body_rod_CS"/>
</dbReference>
<dbReference type="EMBL" id="FWXW01000001">
    <property type="protein sequence ID" value="SMC35507.1"/>
    <property type="molecule type" value="Genomic_DNA"/>
</dbReference>
<dbReference type="Pfam" id="PF00460">
    <property type="entry name" value="Flg_bb_rod"/>
    <property type="match status" value="1"/>
</dbReference>
<dbReference type="GO" id="GO:0071978">
    <property type="term" value="P:bacterial-type flagellum-dependent swarming motility"/>
    <property type="evidence" value="ECO:0007669"/>
    <property type="project" value="TreeGrafter"/>
</dbReference>
<dbReference type="InterPro" id="IPR053967">
    <property type="entry name" value="LlgE_F_G-like_D1"/>
</dbReference>